<accession>A0A481YR55</accession>
<name>A0A481YR55_9VIRU</name>
<proteinExistence type="predicted"/>
<dbReference type="EMBL" id="MK500300">
    <property type="protein sequence ID" value="QBK84944.1"/>
    <property type="molecule type" value="Genomic_DNA"/>
</dbReference>
<organism evidence="1">
    <name type="scientific">Pithovirus LCDPAC02</name>
    <dbReference type="NCBI Taxonomy" id="2506601"/>
    <lineage>
        <taxon>Viruses</taxon>
        <taxon>Pithoviruses</taxon>
    </lineage>
</organism>
<evidence type="ECO:0000313" key="1">
    <source>
        <dbReference type="EMBL" id="QBK84944.1"/>
    </source>
</evidence>
<gene>
    <name evidence="1" type="ORF">LCDPAC02_01430</name>
</gene>
<sequence length="200" mass="23460">MSVINHSIDKFANGFNLRQLFKEIITNLNIKYIGRNDSHVIFRFDSELTQEEIDLLHSLINSHNPIIIQKPIKYFEHIYNDELTSSTNYEFIIHEISILKLDKGNYKLFLSLNITNLGKIEGSSLYVNLENTGQIFEYDSMHKSGKYDIFSSFTQLNNYFGNENLRILVSSVDKLTKIKIECYTCQNYNIKIIIFKKIRI</sequence>
<protein>
    <submittedName>
        <fullName evidence="1">Uncharacterized protein</fullName>
    </submittedName>
</protein>
<reference evidence="1" key="1">
    <citation type="journal article" date="2019" name="MBio">
        <title>Virus Genomes from Deep Sea Sediments Expand the Ocean Megavirome and Support Independent Origins of Viral Gigantism.</title>
        <authorList>
            <person name="Backstrom D."/>
            <person name="Yutin N."/>
            <person name="Jorgensen S.L."/>
            <person name="Dharamshi J."/>
            <person name="Homa F."/>
            <person name="Zaremba-Niedwiedzka K."/>
            <person name="Spang A."/>
            <person name="Wolf Y.I."/>
            <person name="Koonin E.V."/>
            <person name="Ettema T.J."/>
        </authorList>
    </citation>
    <scope>NUCLEOTIDE SEQUENCE</scope>
</reference>